<accession>A0ABW4FFK3</accession>
<dbReference type="SUPFAM" id="SSF47413">
    <property type="entry name" value="lambda repressor-like DNA-binding domains"/>
    <property type="match status" value="1"/>
</dbReference>
<name>A0ABW4FFK3_9PSEU</name>
<feature type="region of interest" description="Disordered" evidence="1">
    <location>
        <begin position="60"/>
        <end position="81"/>
    </location>
</feature>
<dbReference type="RefSeq" id="WP_343984391.1">
    <property type="nucleotide sequence ID" value="NZ_BAAAJG010000020.1"/>
</dbReference>
<sequence>MRETAGRTPAEAARALDCVPAKISRIELGQSGVRLGDLRLLLDFYGADAEQVDWLVERRPTSGTGCGSWPPSSGRAAQHPE</sequence>
<keyword evidence="3" id="KW-1185">Reference proteome</keyword>
<proteinExistence type="predicted"/>
<evidence type="ECO:0000256" key="1">
    <source>
        <dbReference type="SAM" id="MobiDB-lite"/>
    </source>
</evidence>
<reference evidence="3" key="1">
    <citation type="journal article" date="2019" name="Int. J. Syst. Evol. Microbiol.">
        <title>The Global Catalogue of Microorganisms (GCM) 10K type strain sequencing project: providing services to taxonomists for standard genome sequencing and annotation.</title>
        <authorList>
            <consortium name="The Broad Institute Genomics Platform"/>
            <consortium name="The Broad Institute Genome Sequencing Center for Infectious Disease"/>
            <person name="Wu L."/>
            <person name="Ma J."/>
        </authorList>
    </citation>
    <scope>NUCLEOTIDE SEQUENCE [LARGE SCALE GENOMIC DNA]</scope>
    <source>
        <strain evidence="3">JCM 12165</strain>
    </source>
</reference>
<gene>
    <name evidence="2" type="ORF">ACFSCY_08055</name>
</gene>
<protein>
    <submittedName>
        <fullName evidence="2">Helix-turn-helix domain-containing protein</fullName>
    </submittedName>
</protein>
<evidence type="ECO:0000313" key="3">
    <source>
        <dbReference type="Proteomes" id="UP001597145"/>
    </source>
</evidence>
<dbReference type="Proteomes" id="UP001597145">
    <property type="component" value="Unassembled WGS sequence"/>
</dbReference>
<organism evidence="2 3">
    <name type="scientific">Pseudonocardia aurantiaca</name>
    <dbReference type="NCBI Taxonomy" id="75290"/>
    <lineage>
        <taxon>Bacteria</taxon>
        <taxon>Bacillati</taxon>
        <taxon>Actinomycetota</taxon>
        <taxon>Actinomycetes</taxon>
        <taxon>Pseudonocardiales</taxon>
        <taxon>Pseudonocardiaceae</taxon>
        <taxon>Pseudonocardia</taxon>
    </lineage>
</organism>
<dbReference type="InterPro" id="IPR010982">
    <property type="entry name" value="Lambda_DNA-bd_dom_sf"/>
</dbReference>
<comment type="caution">
    <text evidence="2">The sequence shown here is derived from an EMBL/GenBank/DDBJ whole genome shotgun (WGS) entry which is preliminary data.</text>
</comment>
<evidence type="ECO:0000313" key="2">
    <source>
        <dbReference type="EMBL" id="MFD1529395.1"/>
    </source>
</evidence>
<dbReference type="EMBL" id="JBHUCP010000005">
    <property type="protein sequence ID" value="MFD1529395.1"/>
    <property type="molecule type" value="Genomic_DNA"/>
</dbReference>
<dbReference type="Pfam" id="PF13560">
    <property type="entry name" value="HTH_31"/>
    <property type="match status" value="1"/>
</dbReference>